<dbReference type="Proteomes" id="UP000765509">
    <property type="component" value="Unassembled WGS sequence"/>
</dbReference>
<reference evidence="2" key="1">
    <citation type="submission" date="2021-03" db="EMBL/GenBank/DDBJ databases">
        <title>Draft genome sequence of rust myrtle Austropuccinia psidii MF-1, a brazilian biotype.</title>
        <authorList>
            <person name="Quecine M.C."/>
            <person name="Pachon D.M.R."/>
            <person name="Bonatelli M.L."/>
            <person name="Correr F.H."/>
            <person name="Franceschini L.M."/>
            <person name="Leite T.F."/>
            <person name="Margarido G.R.A."/>
            <person name="Almeida C.A."/>
            <person name="Ferrarezi J.A."/>
            <person name="Labate C.A."/>
        </authorList>
    </citation>
    <scope>NUCLEOTIDE SEQUENCE</scope>
    <source>
        <strain evidence="2">MF-1</strain>
    </source>
</reference>
<keyword evidence="3" id="KW-1185">Reference proteome</keyword>
<sequence>MEGDDLYAYLSLLHKEKVTGHHHQNAFNPIMVHDSSLRENIVDGEDENMSPTQSETNGEPRREKLMVHGRELGKIVSSPTLKCPFPEVCSINPR</sequence>
<organism evidence="2 3">
    <name type="scientific">Austropuccinia psidii MF-1</name>
    <dbReference type="NCBI Taxonomy" id="1389203"/>
    <lineage>
        <taxon>Eukaryota</taxon>
        <taxon>Fungi</taxon>
        <taxon>Dikarya</taxon>
        <taxon>Basidiomycota</taxon>
        <taxon>Pucciniomycotina</taxon>
        <taxon>Pucciniomycetes</taxon>
        <taxon>Pucciniales</taxon>
        <taxon>Sphaerophragmiaceae</taxon>
        <taxon>Austropuccinia</taxon>
    </lineage>
</organism>
<name>A0A9Q3BBU2_9BASI</name>
<dbReference type="AlphaFoldDB" id="A0A9Q3BBU2"/>
<evidence type="ECO:0000313" key="3">
    <source>
        <dbReference type="Proteomes" id="UP000765509"/>
    </source>
</evidence>
<proteinExistence type="predicted"/>
<dbReference type="EMBL" id="AVOT02000345">
    <property type="protein sequence ID" value="MBW0462409.1"/>
    <property type="molecule type" value="Genomic_DNA"/>
</dbReference>
<comment type="caution">
    <text evidence="2">The sequence shown here is derived from an EMBL/GenBank/DDBJ whole genome shotgun (WGS) entry which is preliminary data.</text>
</comment>
<evidence type="ECO:0000313" key="2">
    <source>
        <dbReference type="EMBL" id="MBW0462409.1"/>
    </source>
</evidence>
<evidence type="ECO:0000256" key="1">
    <source>
        <dbReference type="SAM" id="MobiDB-lite"/>
    </source>
</evidence>
<accession>A0A9Q3BBU2</accession>
<gene>
    <name evidence="2" type="ORF">O181_002124</name>
</gene>
<feature type="region of interest" description="Disordered" evidence="1">
    <location>
        <begin position="43"/>
        <end position="62"/>
    </location>
</feature>
<protein>
    <submittedName>
        <fullName evidence="2">Uncharacterized protein</fullName>
    </submittedName>
</protein>